<evidence type="ECO:0000256" key="3">
    <source>
        <dbReference type="ARBA" id="ARBA00022630"/>
    </source>
</evidence>
<keyword evidence="4" id="KW-0479">Metal-binding</keyword>
<reference evidence="15" key="1">
    <citation type="journal article" date="2019" name="Int. J. Syst. Evol. Microbiol.">
        <title>The Global Catalogue of Microorganisms (GCM) 10K type strain sequencing project: providing services to taxonomists for standard genome sequencing and annotation.</title>
        <authorList>
            <consortium name="The Broad Institute Genomics Platform"/>
            <consortium name="The Broad Institute Genome Sequencing Center for Infectious Disease"/>
            <person name="Wu L."/>
            <person name="Ma J."/>
        </authorList>
    </citation>
    <scope>NUCLEOTIDE SEQUENCE [LARGE SCALE GENOMIC DNA]</scope>
    <source>
        <strain evidence="15">CGMCC 1.15277</strain>
    </source>
</reference>
<dbReference type="Gene3D" id="1.10.1060.10">
    <property type="entry name" value="Alpha-helical ferredoxin"/>
    <property type="match status" value="1"/>
</dbReference>
<comment type="similarity">
    <text evidence="2">Belongs to the FAD-binding oxidoreductase/transferase type 4 family.</text>
</comment>
<dbReference type="PROSITE" id="PS51387">
    <property type="entry name" value="FAD_PCMH"/>
    <property type="match status" value="1"/>
</dbReference>
<sequence>MSRATIPQPTATAPLIAELASRLGIAPDSALLSGAPLELAAAAVDASHYLLTPRLLMRARTAADVSSAMAAAANLRVPMTFRAGGTSLSGQSLSQGLLVDVRRHFRDIEVLDGGLRVRMQPGATVRQVNARLARFGRKLGPDPASEIACTMGGVIANNSSGMTCGTTANTYQTLESVVLVLPSGTIVDSSLPDADEKLLRDEPGLHALLLELRKRCLEPQHRTEIERQYAHKNTMGYGLNSLVDHESPVEMLAHLMVGSEGTLGFVAEATLRTIPDLKHVATSLLHFPTLAAATAQLGELVGSGANVVELLDAASLRVCREDSVGDVLPSTSSADEAALLVEYQAAAPDELAELTDRSRELIASLGGEQTSDPRRRGALWQLRKGLYTKVAGDRPSGTTALLEDVAVPLPELAPVCVELQRMFAGHGYRESVIFGHAKDGNIHFLVNEDFRDDVCVQRYEAFTEDMVQLVLDHGGSLKAEHGTGRIMAPYVERQYGAELFGVMKQVKQACDPAGILNPGSVLVEQKPADEAKAQLLDEVKLTPSVEAEVDRCVECGYCEPVCPSADLTLTPRQRIVVRRAIAQARAEGKDELVATLEEQQRYPLIDTCAVDGMCSTACPLGINTGDLVRRLRAEQANPVLQAGWQAAAKGWGPFTAAAAVGMNVVQKLPTPLLNAPLGVARRVIGTDVMPTLSAELPGGGARRHPVPADDPSYLYLPACVNTMFGTPDGVPLATRVLGLAQRAGVALEVPDDAAGLCCGTPWKSKGMTRGYEVMTERVARVLGHASQSGRLTIVCDATSCTEGLEIAARHAGVELHFMDALEFVATEVLPKLPPVTKVSSAVLHPTCSSTQLGLNAALQTIAGFVADEVVVPMAWRCCAFAGDRGLLHPELTASATAPEAAEVNARSFDLYLSANRTCELGMTRATGHEYTHVLAVLEQMLLDQERGPSPSGRPRARNVRYRR</sequence>
<comment type="caution">
    <text evidence="14">The sequence shown here is derived from an EMBL/GenBank/DDBJ whole genome shotgun (WGS) entry which is preliminary data.</text>
</comment>
<evidence type="ECO:0000256" key="5">
    <source>
        <dbReference type="ARBA" id="ARBA00022827"/>
    </source>
</evidence>
<name>A0ABW1X203_9ACTN</name>
<dbReference type="SUPFAM" id="SSF55103">
    <property type="entry name" value="FAD-linked oxidases, C-terminal domain"/>
    <property type="match status" value="1"/>
</dbReference>
<evidence type="ECO:0000256" key="6">
    <source>
        <dbReference type="ARBA" id="ARBA00022946"/>
    </source>
</evidence>
<feature type="compositionally biased region" description="Basic residues" evidence="11">
    <location>
        <begin position="954"/>
        <end position="963"/>
    </location>
</feature>
<dbReference type="InterPro" id="IPR017900">
    <property type="entry name" value="4Fe4S_Fe_S_CS"/>
</dbReference>
<evidence type="ECO:0000313" key="14">
    <source>
        <dbReference type="EMBL" id="MFC6397370.1"/>
    </source>
</evidence>
<dbReference type="PROSITE" id="PS51379">
    <property type="entry name" value="4FE4S_FER_2"/>
    <property type="match status" value="1"/>
</dbReference>
<evidence type="ECO:0000256" key="1">
    <source>
        <dbReference type="ARBA" id="ARBA00001974"/>
    </source>
</evidence>
<dbReference type="EMBL" id="JBHSUA010000020">
    <property type="protein sequence ID" value="MFC6397370.1"/>
    <property type="molecule type" value="Genomic_DNA"/>
</dbReference>
<dbReference type="InterPro" id="IPR016171">
    <property type="entry name" value="Vanillyl_alc_oxidase_C-sub2"/>
</dbReference>
<keyword evidence="6" id="KW-0809">Transit peptide</keyword>
<evidence type="ECO:0000259" key="12">
    <source>
        <dbReference type="PROSITE" id="PS51379"/>
    </source>
</evidence>
<dbReference type="Gene3D" id="3.30.465.10">
    <property type="match status" value="1"/>
</dbReference>
<dbReference type="RefSeq" id="WP_343885660.1">
    <property type="nucleotide sequence ID" value="NZ_BAAAKI010000010.1"/>
</dbReference>
<evidence type="ECO:0000256" key="9">
    <source>
        <dbReference type="ARBA" id="ARBA00023014"/>
    </source>
</evidence>
<dbReference type="SUPFAM" id="SSF56176">
    <property type="entry name" value="FAD-binding/transporter-associated domain-like"/>
    <property type="match status" value="1"/>
</dbReference>
<evidence type="ECO:0000256" key="11">
    <source>
        <dbReference type="SAM" id="MobiDB-lite"/>
    </source>
</evidence>
<accession>A0ABW1X203</accession>
<evidence type="ECO:0000256" key="2">
    <source>
        <dbReference type="ARBA" id="ARBA00008000"/>
    </source>
</evidence>
<dbReference type="Pfam" id="PF01565">
    <property type="entry name" value="FAD_binding_4"/>
    <property type="match status" value="1"/>
</dbReference>
<comment type="cofactor">
    <cofactor evidence="1">
        <name>FAD</name>
        <dbReference type="ChEBI" id="CHEBI:57692"/>
    </cofactor>
</comment>
<evidence type="ECO:0000256" key="8">
    <source>
        <dbReference type="ARBA" id="ARBA00023004"/>
    </source>
</evidence>
<dbReference type="EC" id="1.1.2.4" evidence="10"/>
<keyword evidence="8" id="KW-0408">Iron</keyword>
<dbReference type="InterPro" id="IPR006094">
    <property type="entry name" value="Oxid_FAD_bind_N"/>
</dbReference>
<evidence type="ECO:0000313" key="15">
    <source>
        <dbReference type="Proteomes" id="UP001596266"/>
    </source>
</evidence>
<dbReference type="InterPro" id="IPR004113">
    <property type="entry name" value="FAD-bd_oxidored_4_C"/>
</dbReference>
<dbReference type="InterPro" id="IPR016167">
    <property type="entry name" value="FAD-bd_PCMH_sub1"/>
</dbReference>
<organism evidence="14 15">
    <name type="scientific">Luteococcus sanguinis</name>
    <dbReference type="NCBI Taxonomy" id="174038"/>
    <lineage>
        <taxon>Bacteria</taxon>
        <taxon>Bacillati</taxon>
        <taxon>Actinomycetota</taxon>
        <taxon>Actinomycetes</taxon>
        <taxon>Propionibacteriales</taxon>
        <taxon>Propionibacteriaceae</taxon>
        <taxon>Luteococcus</taxon>
    </lineage>
</organism>
<dbReference type="InterPro" id="IPR036318">
    <property type="entry name" value="FAD-bd_PCMH-like_sf"/>
</dbReference>
<keyword evidence="5" id="KW-0274">FAD</keyword>
<dbReference type="Proteomes" id="UP001596266">
    <property type="component" value="Unassembled WGS sequence"/>
</dbReference>
<proteinExistence type="inferred from homology"/>
<evidence type="ECO:0000259" key="13">
    <source>
        <dbReference type="PROSITE" id="PS51387"/>
    </source>
</evidence>
<feature type="domain" description="FAD-binding PCMH-type" evidence="13">
    <location>
        <begin position="49"/>
        <end position="276"/>
    </location>
</feature>
<dbReference type="Gene3D" id="3.30.70.2740">
    <property type="match status" value="1"/>
</dbReference>
<dbReference type="PANTHER" id="PTHR11748:SF111">
    <property type="entry name" value="D-LACTATE DEHYDROGENASE, MITOCHONDRIAL-RELATED"/>
    <property type="match status" value="1"/>
</dbReference>
<keyword evidence="3" id="KW-0285">Flavoprotein</keyword>
<keyword evidence="7" id="KW-0560">Oxidoreductase</keyword>
<evidence type="ECO:0000256" key="4">
    <source>
        <dbReference type="ARBA" id="ARBA00022723"/>
    </source>
</evidence>
<gene>
    <name evidence="14" type="ORF">ACFP57_10310</name>
</gene>
<dbReference type="Gene3D" id="3.30.43.10">
    <property type="entry name" value="Uridine Diphospho-n-acetylenolpyruvylglucosamine Reductase, domain 2"/>
    <property type="match status" value="1"/>
</dbReference>
<dbReference type="InterPro" id="IPR009051">
    <property type="entry name" value="Helical_ferredxn"/>
</dbReference>
<feature type="region of interest" description="Disordered" evidence="11">
    <location>
        <begin position="944"/>
        <end position="963"/>
    </location>
</feature>
<dbReference type="Pfam" id="PF13183">
    <property type="entry name" value="Fer4_8"/>
    <property type="match status" value="1"/>
</dbReference>
<dbReference type="Gene3D" id="1.10.45.10">
    <property type="entry name" value="Vanillyl-alcohol Oxidase, Chain A, domain 4"/>
    <property type="match status" value="1"/>
</dbReference>
<dbReference type="InterPro" id="IPR016169">
    <property type="entry name" value="FAD-bd_PCMH_sub2"/>
</dbReference>
<protein>
    <recommendedName>
        <fullName evidence="10">D-lactate dehydrogenase (cytochrome)</fullName>
        <ecNumber evidence="10">1.1.2.4</ecNumber>
    </recommendedName>
</protein>
<evidence type="ECO:0000256" key="10">
    <source>
        <dbReference type="ARBA" id="ARBA00038897"/>
    </source>
</evidence>
<dbReference type="InterPro" id="IPR016164">
    <property type="entry name" value="FAD-linked_Oxase-like_C"/>
</dbReference>
<keyword evidence="15" id="KW-1185">Reference proteome</keyword>
<dbReference type="InterPro" id="IPR017896">
    <property type="entry name" value="4Fe4S_Fe-S-bd"/>
</dbReference>
<dbReference type="SUPFAM" id="SSF46548">
    <property type="entry name" value="alpha-helical ferredoxin"/>
    <property type="match status" value="1"/>
</dbReference>
<feature type="domain" description="4Fe-4S ferredoxin-type" evidence="12">
    <location>
        <begin position="543"/>
        <end position="572"/>
    </location>
</feature>
<evidence type="ECO:0000256" key="7">
    <source>
        <dbReference type="ARBA" id="ARBA00023002"/>
    </source>
</evidence>
<dbReference type="InterPro" id="IPR016166">
    <property type="entry name" value="FAD-bd_PCMH"/>
</dbReference>
<dbReference type="PROSITE" id="PS00198">
    <property type="entry name" value="4FE4S_FER_1"/>
    <property type="match status" value="1"/>
</dbReference>
<keyword evidence="9" id="KW-0411">Iron-sulfur</keyword>
<dbReference type="PANTHER" id="PTHR11748">
    <property type="entry name" value="D-LACTATE DEHYDROGENASE"/>
    <property type="match status" value="1"/>
</dbReference>
<dbReference type="Pfam" id="PF02913">
    <property type="entry name" value="FAD-oxidase_C"/>
    <property type="match status" value="1"/>
</dbReference>